<evidence type="ECO:0000256" key="3">
    <source>
        <dbReference type="ARBA" id="ARBA00022692"/>
    </source>
</evidence>
<feature type="transmembrane region" description="Helical" evidence="6">
    <location>
        <begin position="348"/>
        <end position="372"/>
    </location>
</feature>
<keyword evidence="5 6" id="KW-0472">Membrane</keyword>
<dbReference type="EMBL" id="VAUO01000001">
    <property type="protein sequence ID" value="TLP65109.1"/>
    <property type="molecule type" value="Genomic_DNA"/>
</dbReference>
<accession>A0A5R8ZH54</accession>
<protein>
    <submittedName>
        <fullName evidence="7">APC family permease</fullName>
    </submittedName>
</protein>
<dbReference type="PIRSF" id="PIRSF006060">
    <property type="entry name" value="AA_transporter"/>
    <property type="match status" value="1"/>
</dbReference>
<comment type="caution">
    <text evidence="7">The sequence shown here is derived from an EMBL/GenBank/DDBJ whole genome shotgun (WGS) entry which is preliminary data.</text>
</comment>
<evidence type="ECO:0000313" key="7">
    <source>
        <dbReference type="EMBL" id="TLP65109.1"/>
    </source>
</evidence>
<feature type="transmembrane region" description="Helical" evidence="6">
    <location>
        <begin position="384"/>
        <end position="406"/>
    </location>
</feature>
<dbReference type="Proteomes" id="UP000309819">
    <property type="component" value="Unassembled WGS sequence"/>
</dbReference>
<reference evidence="7 8" key="1">
    <citation type="submission" date="2019-05" db="EMBL/GenBank/DDBJ databases">
        <title>Pseudomonas sp. SC006 isolated from lettuce that can produce HBGAs.</title>
        <authorList>
            <person name="Wang D."/>
            <person name="Liao N."/>
            <person name="Liu D."/>
            <person name="Zhang Z."/>
            <person name="Zou S."/>
        </authorList>
    </citation>
    <scope>NUCLEOTIDE SEQUENCE [LARGE SCALE GENOMIC DNA]</scope>
    <source>
        <strain evidence="7 8">SC006</strain>
    </source>
</reference>
<dbReference type="GO" id="GO:0005886">
    <property type="term" value="C:plasma membrane"/>
    <property type="evidence" value="ECO:0007669"/>
    <property type="project" value="UniProtKB-SubCell"/>
</dbReference>
<sequence>MTMSIEASEGVGDAAVSQKKLSGNMGALSLAMTVLAFSAPLTTVAGYIPVSLMFGGVGSPLLFVVVAAVMLLFGIGYITLNNMVRRSGDFYSFITYGLGKSAGLGAGLTAAVSYFVLLAGITSYFGVACSDFHRGLTGSAFPWYFYSLTCWAVVGILGYLHVELSAKVLLWVMLSEIVVCLGFAFGVLTIGGDTGMAASAPFSPSELSKEGVNIPFAMLFAVSFFMGFEATALYRDEVRDPDKTIRRATYGSIIFIGAMYTICAYALVTAYGESVQQIATDSPATMFSLAFSKYIDGRFQVIVSLLVLTSAFASALSTHNVLSRYLFNLGTDRALPKFLSSIHVKHSSPFAASMTVSAMVLCVLMPFIVIGAKPELLYGQLSGVGTSGVIILMAVVNLSALTWYLRKGRHDGVSFAKAFLAPIISGVFFVGLVTLVAYHFDLLVGGEPGQRTWMLLCLIGVLIAGMGLAQYFKAVRPEVYERLGRNPAA</sequence>
<organism evidence="7 8">
    <name type="scientific">Pseudomonas mosselii</name>
    <dbReference type="NCBI Taxonomy" id="78327"/>
    <lineage>
        <taxon>Bacteria</taxon>
        <taxon>Pseudomonadati</taxon>
        <taxon>Pseudomonadota</taxon>
        <taxon>Gammaproteobacteria</taxon>
        <taxon>Pseudomonadales</taxon>
        <taxon>Pseudomonadaceae</taxon>
        <taxon>Pseudomonas</taxon>
    </lineage>
</organism>
<dbReference type="Pfam" id="PF13520">
    <property type="entry name" value="AA_permease_2"/>
    <property type="match status" value="1"/>
</dbReference>
<evidence type="ECO:0000313" key="8">
    <source>
        <dbReference type="Proteomes" id="UP000309819"/>
    </source>
</evidence>
<feature type="transmembrane region" description="Helical" evidence="6">
    <location>
        <begin position="452"/>
        <end position="472"/>
    </location>
</feature>
<feature type="transmembrane region" description="Helical" evidence="6">
    <location>
        <begin position="101"/>
        <end position="123"/>
    </location>
</feature>
<dbReference type="AlphaFoldDB" id="A0A5R8ZH54"/>
<keyword evidence="4 6" id="KW-1133">Transmembrane helix</keyword>
<evidence type="ECO:0000256" key="2">
    <source>
        <dbReference type="ARBA" id="ARBA00022475"/>
    </source>
</evidence>
<dbReference type="PANTHER" id="PTHR42770:SF16">
    <property type="entry name" value="AMINO ACID PERMEASE"/>
    <property type="match status" value="1"/>
</dbReference>
<evidence type="ECO:0000256" key="5">
    <source>
        <dbReference type="ARBA" id="ARBA00023136"/>
    </source>
</evidence>
<proteinExistence type="predicted"/>
<evidence type="ECO:0000256" key="1">
    <source>
        <dbReference type="ARBA" id="ARBA00004651"/>
    </source>
</evidence>
<name>A0A5R8ZH54_9PSED</name>
<evidence type="ECO:0000256" key="6">
    <source>
        <dbReference type="SAM" id="Phobius"/>
    </source>
</evidence>
<feature type="transmembrane region" description="Helical" evidence="6">
    <location>
        <begin position="143"/>
        <end position="162"/>
    </location>
</feature>
<dbReference type="InterPro" id="IPR050367">
    <property type="entry name" value="APC_superfamily"/>
</dbReference>
<feature type="transmembrane region" description="Helical" evidence="6">
    <location>
        <begin position="301"/>
        <end position="327"/>
    </location>
</feature>
<feature type="transmembrane region" description="Helical" evidence="6">
    <location>
        <begin position="169"/>
        <end position="191"/>
    </location>
</feature>
<evidence type="ECO:0000256" key="4">
    <source>
        <dbReference type="ARBA" id="ARBA00022989"/>
    </source>
</evidence>
<feature type="transmembrane region" description="Helical" evidence="6">
    <location>
        <begin position="211"/>
        <end position="228"/>
    </location>
</feature>
<dbReference type="Gene3D" id="1.20.1740.10">
    <property type="entry name" value="Amino acid/polyamine transporter I"/>
    <property type="match status" value="1"/>
</dbReference>
<dbReference type="GO" id="GO:0022857">
    <property type="term" value="F:transmembrane transporter activity"/>
    <property type="evidence" value="ECO:0007669"/>
    <property type="project" value="InterPro"/>
</dbReference>
<feature type="transmembrane region" description="Helical" evidence="6">
    <location>
        <begin position="60"/>
        <end position="80"/>
    </location>
</feature>
<comment type="subcellular location">
    <subcellularLocation>
        <location evidence="1">Cell membrane</location>
        <topology evidence="1">Multi-pass membrane protein</topology>
    </subcellularLocation>
</comment>
<dbReference type="PANTHER" id="PTHR42770">
    <property type="entry name" value="AMINO ACID TRANSPORTER-RELATED"/>
    <property type="match status" value="1"/>
</dbReference>
<keyword evidence="2" id="KW-1003">Cell membrane</keyword>
<feature type="transmembrane region" description="Helical" evidence="6">
    <location>
        <begin position="418"/>
        <end position="440"/>
    </location>
</feature>
<keyword evidence="3 6" id="KW-0812">Transmembrane</keyword>
<feature type="transmembrane region" description="Helical" evidence="6">
    <location>
        <begin position="27"/>
        <end position="48"/>
    </location>
</feature>
<dbReference type="OrthoDB" id="9804700at2"/>
<dbReference type="InterPro" id="IPR002293">
    <property type="entry name" value="AA/rel_permease1"/>
</dbReference>
<gene>
    <name evidence="7" type="ORF">FEM01_02710</name>
</gene>
<feature type="transmembrane region" description="Helical" evidence="6">
    <location>
        <begin position="248"/>
        <end position="268"/>
    </location>
</feature>
<keyword evidence="8" id="KW-1185">Reference proteome</keyword>